<reference evidence="2" key="1">
    <citation type="journal article" date="2014" name="Int. J. Syst. Evol. Microbiol.">
        <title>Complete genome sequence of Corynebacterium casei LMG S-19264T (=DSM 44701T), isolated from a smear-ripened cheese.</title>
        <authorList>
            <consortium name="US DOE Joint Genome Institute (JGI-PGF)"/>
            <person name="Walter F."/>
            <person name="Albersmeier A."/>
            <person name="Kalinowski J."/>
            <person name="Ruckert C."/>
        </authorList>
    </citation>
    <scope>NUCLEOTIDE SEQUENCE</scope>
    <source>
        <strain evidence="2">CGMCC 1.15034</strain>
    </source>
</reference>
<dbReference type="EMBL" id="CP030057">
    <property type="protein sequence ID" value="QOZ60652.1"/>
    <property type="molecule type" value="Genomic_DNA"/>
</dbReference>
<reference evidence="2" key="3">
    <citation type="submission" date="2022-12" db="EMBL/GenBank/DDBJ databases">
        <authorList>
            <person name="Sun Q."/>
            <person name="Zhou Y."/>
        </authorList>
    </citation>
    <scope>NUCLEOTIDE SEQUENCE</scope>
    <source>
        <strain evidence="2">CGMCC 1.15034</strain>
    </source>
</reference>
<accession>A0A410V7A4</accession>
<reference evidence="3 4" key="2">
    <citation type="submission" date="2018-06" db="EMBL/GenBank/DDBJ databases">
        <title>Comparative genomics of rhizobia nodulating Arachis hypogaea in China.</title>
        <authorList>
            <person name="Li Y."/>
        </authorList>
    </citation>
    <scope>NUCLEOTIDE SEQUENCE [LARGE SCALE GENOMIC DNA]</scope>
    <source>
        <strain evidence="3 4">CCBAU 51658</strain>
    </source>
</reference>
<dbReference type="OrthoDB" id="9886895at2"/>
<feature type="coiled-coil region" evidence="1">
    <location>
        <begin position="108"/>
        <end position="135"/>
    </location>
</feature>
<evidence type="ECO:0000313" key="3">
    <source>
        <dbReference type="EMBL" id="QOZ60652.1"/>
    </source>
</evidence>
<keyword evidence="4" id="KW-1185">Reference proteome</keyword>
<protein>
    <submittedName>
        <fullName evidence="2">Uncharacterized protein</fullName>
    </submittedName>
</protein>
<evidence type="ECO:0000313" key="2">
    <source>
        <dbReference type="EMBL" id="GGI24139.1"/>
    </source>
</evidence>
<proteinExistence type="predicted"/>
<dbReference type="EMBL" id="BMHC01000004">
    <property type="protein sequence ID" value="GGI24139.1"/>
    <property type="molecule type" value="Genomic_DNA"/>
</dbReference>
<evidence type="ECO:0000313" key="4">
    <source>
        <dbReference type="Proteomes" id="UP000593880"/>
    </source>
</evidence>
<sequence length="201" mass="21595">MNAIEKQQQVARDLREKLHEAEKRQTELVAERDKISYLALTGDAPARKRLSVVNAELSGLTGELASIEAALVEAAKREKAAEEAQFAKRRSDDALAAEVLLSEAEAFASALDDALKTVRQTASELEAKLNQIRRSIGAGPTADSIRTNLRRALVSAAMGGPMHIVHLAPGERVTLAELAAPWARSIRNRIQALTGNAANAA</sequence>
<name>A0A410V7A4_9BRAD</name>
<evidence type="ECO:0000256" key="1">
    <source>
        <dbReference type="SAM" id="Coils"/>
    </source>
</evidence>
<keyword evidence="1" id="KW-0175">Coiled coil</keyword>
<organism evidence="2 5">
    <name type="scientific">Bradyrhizobium guangdongense</name>
    <dbReference type="NCBI Taxonomy" id="1325090"/>
    <lineage>
        <taxon>Bacteria</taxon>
        <taxon>Pseudomonadati</taxon>
        <taxon>Pseudomonadota</taxon>
        <taxon>Alphaproteobacteria</taxon>
        <taxon>Hyphomicrobiales</taxon>
        <taxon>Nitrobacteraceae</taxon>
        <taxon>Bradyrhizobium</taxon>
    </lineage>
</organism>
<dbReference type="RefSeq" id="WP_128966253.1">
    <property type="nucleotide sequence ID" value="NZ_BMHC01000004.1"/>
</dbReference>
<dbReference type="AlphaFoldDB" id="A0A410V7A4"/>
<gene>
    <name evidence="2" type="ORF">GCM10010987_27890</name>
    <name evidence="3" type="ORF">XH86_19440</name>
</gene>
<dbReference type="Proteomes" id="UP000625079">
    <property type="component" value="Unassembled WGS sequence"/>
</dbReference>
<feature type="coiled-coil region" evidence="1">
    <location>
        <begin position="4"/>
        <end position="31"/>
    </location>
</feature>
<evidence type="ECO:0000313" key="5">
    <source>
        <dbReference type="Proteomes" id="UP000625079"/>
    </source>
</evidence>
<dbReference type="Proteomes" id="UP000593880">
    <property type="component" value="Chromosome"/>
</dbReference>